<dbReference type="EMBL" id="KV876637">
    <property type="protein sequence ID" value="RZR75230.1"/>
    <property type="molecule type" value="Genomic_DNA"/>
</dbReference>
<accession>A0A445MLS2</accession>
<protein>
    <submittedName>
        <fullName evidence="1">Uncharacterized protein</fullName>
    </submittedName>
</protein>
<evidence type="ECO:0000313" key="1">
    <source>
        <dbReference type="EMBL" id="RZR75230.1"/>
    </source>
</evidence>
<name>A0A445MLS2_ENSVE</name>
<gene>
    <name evidence="1" type="ORF">BHM03_00052367</name>
</gene>
<organism evidence="1">
    <name type="scientific">Ensete ventricosum</name>
    <name type="common">Abyssinian banana</name>
    <name type="synonym">Musa ensete</name>
    <dbReference type="NCBI Taxonomy" id="4639"/>
    <lineage>
        <taxon>Eukaryota</taxon>
        <taxon>Viridiplantae</taxon>
        <taxon>Streptophyta</taxon>
        <taxon>Embryophyta</taxon>
        <taxon>Tracheophyta</taxon>
        <taxon>Spermatophyta</taxon>
        <taxon>Magnoliopsida</taxon>
        <taxon>Liliopsida</taxon>
        <taxon>Zingiberales</taxon>
        <taxon>Musaceae</taxon>
        <taxon>Ensete</taxon>
    </lineage>
</organism>
<dbReference type="AlphaFoldDB" id="A0A445MLS2"/>
<sequence length="134" mass="15463">RVPSRKFKILVFPVLLAHGKSYKHAFAKKYVGHKLCSKPRAESSFDRFFRHCLGNSKYWSFIIYYPMVSLMSMVSRKNATVVNFVQSRVSIGFSCIVSEIQNTGSSRCIIPWEVVQARFPKKCDGHKHYAKSRP</sequence>
<dbReference type="Proteomes" id="UP000290560">
    <property type="component" value="Unassembled WGS sequence"/>
</dbReference>
<feature type="non-terminal residue" evidence="1">
    <location>
        <position position="1"/>
    </location>
</feature>
<proteinExistence type="predicted"/>
<reference evidence="1" key="1">
    <citation type="journal article" date="2018" name="Data Brief">
        <title>Genome sequence data from 17 accessions of Ensete ventricosum, a staple food crop for millions in Ethiopia.</title>
        <authorList>
            <person name="Yemataw Z."/>
            <person name="Muzemil S."/>
            <person name="Ambachew D."/>
            <person name="Tripathi L."/>
            <person name="Tesfaye K."/>
            <person name="Chala A."/>
            <person name="Farbos A."/>
            <person name="O'Neill P."/>
            <person name="Moore K."/>
            <person name="Grant M."/>
            <person name="Studholme D.J."/>
        </authorList>
    </citation>
    <scope>NUCLEOTIDE SEQUENCE [LARGE SCALE GENOMIC DNA]</scope>
    <source>
        <tissue evidence="1">Leaf</tissue>
    </source>
</reference>